<dbReference type="RefSeq" id="WP_008842598.1">
    <property type="nucleotide sequence ID" value="NZ_BAEN01000004.1"/>
</dbReference>
<dbReference type="InterPro" id="IPR014729">
    <property type="entry name" value="Rossmann-like_a/b/a_fold"/>
</dbReference>
<keyword evidence="2" id="KW-1185">Reference proteome</keyword>
<dbReference type="GO" id="GO:0016829">
    <property type="term" value="F:lyase activity"/>
    <property type="evidence" value="ECO:0007669"/>
    <property type="project" value="UniProtKB-KW"/>
</dbReference>
<dbReference type="Gene3D" id="1.25.40.80">
    <property type="match status" value="1"/>
</dbReference>
<protein>
    <submittedName>
        <fullName evidence="1">Deoxyribodipyrimidine photolyase-related protein</fullName>
    </submittedName>
</protein>
<evidence type="ECO:0000313" key="1">
    <source>
        <dbReference type="EMBL" id="GAC12778.1"/>
    </source>
</evidence>
<proteinExistence type="predicted"/>
<dbReference type="EMBL" id="BAEN01000004">
    <property type="protein sequence ID" value="GAC12778.1"/>
    <property type="molecule type" value="Genomic_DNA"/>
</dbReference>
<sequence length="513" mass="59859">MASALRLVLADQLSISLASLRDCDKKNDLILMAEVKSEASYVKHHKKKIAFLFSAMRHFAAKLENEGFNVRYIKYDDKDNQGSLFKEVKRAVEISRVDKIELTFPGEFRVLEDFKSWRQKFNIPVNILDDDRFLSSIDDFADWAQGKKQLRMEYFYRQIRRSTFTLMEGQEPTGGKWNYDSANRRAMDNELSIPVHTQFEPDAITQEVLDLVAHQFADHFGNLEHFHFACTREQALQVLKSFVAQRLENFGQYQDAMVQGKPWLFHSHISFYLNCGLLLPKEVIEEAENAYRNGNAPLNSVEGFIRQILGWREYVRGIYWLKMPDYKVENALNAKRRLPEFFWTADTNMNCLQQCITETRDNAYAHHIQRLMVLGNFLLLSGVHPDEVNEWYLIVYADAYEWVEMPNVSGMILYADGGLLASKPYAASGSYINKMSNYCQHCHYNVKEKNGAQACPFNYLYWDFLERNKEALQKNPRLGMPYSTLNKMSDDKVRRIRQDSDIFFTALDNNQKV</sequence>
<dbReference type="eggNOG" id="COG3046">
    <property type="taxonomic scope" value="Bacteria"/>
</dbReference>
<dbReference type="AlphaFoldDB" id="K6Y7Z0"/>
<dbReference type="InterPro" id="IPR007357">
    <property type="entry name" value="PhrB-like"/>
</dbReference>
<dbReference type="Gene3D" id="1.10.579.10">
    <property type="entry name" value="DNA Cyclobutane Dipyrimidine Photolyase, subunit A, domain 3"/>
    <property type="match status" value="1"/>
</dbReference>
<dbReference type="InterPro" id="IPR052551">
    <property type="entry name" value="UV-DNA_repair_photolyase"/>
</dbReference>
<reference evidence="1 2" key="1">
    <citation type="journal article" date="2017" name="Antonie Van Leeuwenhoek">
        <title>Rhizobium rhizosphaerae sp. nov., a novel species isolated from rice rhizosphere.</title>
        <authorList>
            <person name="Zhao J.J."/>
            <person name="Zhang J."/>
            <person name="Zhang R.J."/>
            <person name="Zhang C.W."/>
            <person name="Yin H.Q."/>
            <person name="Zhang X.X."/>
        </authorList>
    </citation>
    <scope>NUCLEOTIDE SEQUENCE [LARGE SCALE GENOMIC DNA]</scope>
    <source>
        <strain evidence="1 2">E3</strain>
    </source>
</reference>
<dbReference type="OrthoDB" id="5288100at2"/>
<dbReference type="Gene3D" id="1.10.10.1710">
    <property type="entry name" value="Deoxyribodipyrimidine photolyase-related"/>
    <property type="match status" value="1"/>
</dbReference>
<dbReference type="InterPro" id="IPR036134">
    <property type="entry name" value="Crypto/Photolyase_FAD-like_sf"/>
</dbReference>
<dbReference type="Pfam" id="PF04244">
    <property type="entry name" value="DPRP"/>
    <property type="match status" value="1"/>
</dbReference>
<dbReference type="SUPFAM" id="SSF48173">
    <property type="entry name" value="Cryptochrome/photolyase FAD-binding domain"/>
    <property type="match status" value="1"/>
</dbReference>
<gene>
    <name evidence="1" type="ORF">GLIP_0123</name>
</gene>
<comment type="caution">
    <text evidence="1">The sequence shown here is derived from an EMBL/GenBank/DDBJ whole genome shotgun (WGS) entry which is preliminary data.</text>
</comment>
<dbReference type="STRING" id="1127673.GLIP_0123"/>
<name>K6Y7Z0_9ALTE</name>
<accession>K6Y7Z0</accession>
<dbReference type="Proteomes" id="UP000006334">
    <property type="component" value="Unassembled WGS sequence"/>
</dbReference>
<keyword evidence="1" id="KW-0456">Lyase</keyword>
<dbReference type="PANTHER" id="PTHR38657:SF1">
    <property type="entry name" value="SLR1343 PROTEIN"/>
    <property type="match status" value="1"/>
</dbReference>
<evidence type="ECO:0000313" key="2">
    <source>
        <dbReference type="Proteomes" id="UP000006334"/>
    </source>
</evidence>
<dbReference type="PANTHER" id="PTHR38657">
    <property type="entry name" value="SLR1343 PROTEIN"/>
    <property type="match status" value="1"/>
</dbReference>
<organism evidence="1 2">
    <name type="scientific">Aliiglaciecola lipolytica E3</name>
    <dbReference type="NCBI Taxonomy" id="1127673"/>
    <lineage>
        <taxon>Bacteria</taxon>
        <taxon>Pseudomonadati</taxon>
        <taxon>Pseudomonadota</taxon>
        <taxon>Gammaproteobacteria</taxon>
        <taxon>Alteromonadales</taxon>
        <taxon>Alteromonadaceae</taxon>
        <taxon>Aliiglaciecola</taxon>
    </lineage>
</organism>
<dbReference type="Gene3D" id="3.40.50.620">
    <property type="entry name" value="HUPs"/>
    <property type="match status" value="1"/>
</dbReference>